<evidence type="ECO:0000256" key="1">
    <source>
        <dbReference type="SAM" id="MobiDB-lite"/>
    </source>
</evidence>
<keyword evidence="4" id="KW-1185">Reference proteome</keyword>
<dbReference type="Pfam" id="PF00621">
    <property type="entry name" value="RhoGEF"/>
    <property type="match status" value="1"/>
</dbReference>
<feature type="domain" description="DH" evidence="2">
    <location>
        <begin position="109"/>
        <end position="333"/>
    </location>
</feature>
<dbReference type="PANTHER" id="PTHR22834:SF20">
    <property type="entry name" value="SH3 DOMAIN-CONTAINING PROTEIN"/>
    <property type="match status" value="1"/>
</dbReference>
<feature type="compositionally biased region" description="Polar residues" evidence="1">
    <location>
        <begin position="400"/>
        <end position="409"/>
    </location>
</feature>
<accession>A7TMU6</accession>
<evidence type="ECO:0000313" key="4">
    <source>
        <dbReference type="Proteomes" id="UP000000267"/>
    </source>
</evidence>
<evidence type="ECO:0000313" key="3">
    <source>
        <dbReference type="EMBL" id="EDO16418.1"/>
    </source>
</evidence>
<dbReference type="InterPro" id="IPR035899">
    <property type="entry name" value="DBL_dom_sf"/>
</dbReference>
<dbReference type="GO" id="GO:0032955">
    <property type="term" value="P:regulation of division septum assembly"/>
    <property type="evidence" value="ECO:0007669"/>
    <property type="project" value="TreeGrafter"/>
</dbReference>
<dbReference type="Proteomes" id="UP000000267">
    <property type="component" value="Unassembled WGS sequence"/>
</dbReference>
<dbReference type="STRING" id="436907.A7TMU6"/>
<dbReference type="OMA" id="YKNDYFH"/>
<dbReference type="GO" id="GO:0043332">
    <property type="term" value="C:mating projection tip"/>
    <property type="evidence" value="ECO:0007669"/>
    <property type="project" value="EnsemblFungi"/>
</dbReference>
<dbReference type="KEGG" id="vpo:Kpol_1030p28"/>
<dbReference type="InParanoid" id="A7TMU6"/>
<dbReference type="OrthoDB" id="10256089at2759"/>
<evidence type="ECO:0000259" key="2">
    <source>
        <dbReference type="PROSITE" id="PS50010"/>
    </source>
</evidence>
<dbReference type="EMBL" id="DS480425">
    <property type="protein sequence ID" value="EDO16418.1"/>
    <property type="molecule type" value="Genomic_DNA"/>
</dbReference>
<dbReference type="GO" id="GO:0000755">
    <property type="term" value="P:cytogamy"/>
    <property type="evidence" value="ECO:0007669"/>
    <property type="project" value="EnsemblFungi"/>
</dbReference>
<dbReference type="GeneID" id="5544551"/>
<dbReference type="PhylomeDB" id="A7TMU6"/>
<name>A7TMU6_VANPO</name>
<feature type="region of interest" description="Disordered" evidence="1">
    <location>
        <begin position="383"/>
        <end position="411"/>
    </location>
</feature>
<dbReference type="GO" id="GO:0005634">
    <property type="term" value="C:nucleus"/>
    <property type="evidence" value="ECO:0007669"/>
    <property type="project" value="EnsemblFungi"/>
</dbReference>
<dbReference type="GO" id="GO:0000742">
    <property type="term" value="P:karyogamy involved in conjugation with cellular fusion"/>
    <property type="evidence" value="ECO:0007669"/>
    <property type="project" value="EnsemblFungi"/>
</dbReference>
<reference evidence="3 4" key="1">
    <citation type="journal article" date="2007" name="Proc. Natl. Acad. Sci. U.S.A.">
        <title>Independent sorting-out of thousands of duplicated gene pairs in two yeast species descended from a whole-genome duplication.</title>
        <authorList>
            <person name="Scannell D.R."/>
            <person name="Frank A.C."/>
            <person name="Conant G.C."/>
            <person name="Byrne K.P."/>
            <person name="Woolfit M."/>
            <person name="Wolfe K.H."/>
        </authorList>
    </citation>
    <scope>NUCLEOTIDE SEQUENCE [LARGE SCALE GENOMIC DNA]</scope>
    <source>
        <strain evidence="4">ATCC 22028 / DSM 70294 / BCRC 21397 / CBS 2163 / NBRC 10782 / NRRL Y-8283 / UCD 57-17</strain>
    </source>
</reference>
<dbReference type="HOGENOM" id="CLU_392821_0_0_1"/>
<dbReference type="GO" id="GO:0031991">
    <property type="term" value="P:regulation of actomyosin contractile ring contraction"/>
    <property type="evidence" value="ECO:0007669"/>
    <property type="project" value="TreeGrafter"/>
</dbReference>
<dbReference type="AlphaFoldDB" id="A7TMU6"/>
<dbReference type="GO" id="GO:0005737">
    <property type="term" value="C:cytoplasm"/>
    <property type="evidence" value="ECO:0007669"/>
    <property type="project" value="EnsemblFungi"/>
</dbReference>
<dbReference type="eggNOG" id="ENOG502RC15">
    <property type="taxonomic scope" value="Eukaryota"/>
</dbReference>
<dbReference type="PROSITE" id="PS50010">
    <property type="entry name" value="DH_2"/>
    <property type="match status" value="1"/>
</dbReference>
<dbReference type="FunCoup" id="A7TMU6">
    <property type="interactions" value="106"/>
</dbReference>
<dbReference type="GO" id="GO:0005085">
    <property type="term" value="F:guanyl-nucleotide exchange factor activity"/>
    <property type="evidence" value="ECO:0007669"/>
    <property type="project" value="InterPro"/>
</dbReference>
<dbReference type="Gene3D" id="1.20.900.10">
    <property type="entry name" value="Dbl homology (DH) domain"/>
    <property type="match status" value="1"/>
</dbReference>
<organism evidence="4">
    <name type="scientific">Vanderwaltozyma polyspora (strain ATCC 22028 / DSM 70294 / BCRC 21397 / CBS 2163 / NBRC 10782 / NRRL Y-8283 / UCD 57-17)</name>
    <name type="common">Kluyveromyces polysporus</name>
    <dbReference type="NCBI Taxonomy" id="436907"/>
    <lineage>
        <taxon>Eukaryota</taxon>
        <taxon>Fungi</taxon>
        <taxon>Dikarya</taxon>
        <taxon>Ascomycota</taxon>
        <taxon>Saccharomycotina</taxon>
        <taxon>Saccharomycetes</taxon>
        <taxon>Saccharomycetales</taxon>
        <taxon>Saccharomycetaceae</taxon>
        <taxon>Vanderwaltozyma</taxon>
    </lineage>
</organism>
<dbReference type="InterPro" id="IPR051492">
    <property type="entry name" value="Dynamin-Rho_GEF"/>
</dbReference>
<dbReference type="InterPro" id="IPR000219">
    <property type="entry name" value="DH_dom"/>
</dbReference>
<protein>
    <recommendedName>
        <fullName evidence="2">DH domain-containing protein</fullName>
    </recommendedName>
</protein>
<dbReference type="SUPFAM" id="SSF48065">
    <property type="entry name" value="DBL homology domain (DH-domain)"/>
    <property type="match status" value="1"/>
</dbReference>
<gene>
    <name evidence="3" type="ORF">Kpol_1030p28</name>
</gene>
<dbReference type="RefSeq" id="XP_001644276.1">
    <property type="nucleotide sequence ID" value="XM_001644226.1"/>
</dbReference>
<sequence>MIKTSHFLSQLECPTDHTMTPIRDYKNDYFHLHDDKLPKQNRFQIRNHPSMANRNNDKYKFKRPASLHLDDMSPSNLKKQYSPLNIDTFKHSLNIRSTTTPTKPYVGKKFFEVIKELYSLELEYAESLEIANTVYRQKMNGNRLYRNQIIEEGSNDEMLLFGNLETISSISRLFTKNLERLFSQYASNTAFSETNVWDDINKNSVIQEKVYSNFNIGELFNLHYLRLKSTYLSYCVSHRRQMELFDFIKVGNRKVFQDWYECCLIESNFLKLEDIFTMPLKRLRCLVKILNTLLEEAPNVIKEDLILILKKSKIQFEEFLNYVEEEINIYDENKMYDFSLTPIEIIQNYGDNEDQDFERESETLHENPEPVNYLEVPMPISPANSGSSSRYSGDPSVYSRQSKNPSFRTSSEHSYFKPQIRQSMPINSVPPGLSLSDHIGKFKKIYKDIIRLEKAINETNYFRIIENNMNIVNSWGGVIYFEQEPSYSRNIEDGKSMENIDIYESKCYLKLQMLMRQKEEIGNWKEVDLKYKVMEPIRAMIDKCQLVRRQLKDLQILKKDYAIYLKERKNKIHDVKREVIAKHFENVQQKIVVELPKFINLISKTFDLILVNHTGVMLKYYEILSGGPESLRKDIIEAGIDQIDSTGSVANLPNLDILQEYSNNRYLCKKAIRENWQYRGSATSSKVVRRLFEL</sequence>
<proteinExistence type="predicted"/>
<feature type="compositionally biased region" description="Low complexity" evidence="1">
    <location>
        <begin position="383"/>
        <end position="399"/>
    </location>
</feature>
<dbReference type="PANTHER" id="PTHR22834">
    <property type="entry name" value="NUCLEAR FUSION PROTEIN FUS2"/>
    <property type="match status" value="1"/>
</dbReference>